<feature type="domain" description="Nmd3 N-terminal" evidence="1">
    <location>
        <begin position="5"/>
        <end position="249"/>
    </location>
</feature>
<dbReference type="AlphaFoldDB" id="A0A147JUL0"/>
<reference evidence="2 3" key="1">
    <citation type="journal article" date="2016" name="Nat. Microbiol.">
        <title>Genomic inference of the metabolism of cosmopolitan subsurface Archaea, Hadesarchaea.</title>
        <authorList>
            <person name="Baker B.J."/>
            <person name="Saw J.H."/>
            <person name="Lind A.E."/>
            <person name="Lazar C.S."/>
            <person name="Hinrichs K.-U."/>
            <person name="Teske A.P."/>
            <person name="Ettema T.J."/>
        </authorList>
    </citation>
    <scope>NUCLEOTIDE SEQUENCE [LARGE SCALE GENOMIC DNA]</scope>
</reference>
<dbReference type="Pfam" id="PF04981">
    <property type="entry name" value="NMD3"/>
    <property type="match status" value="1"/>
</dbReference>
<dbReference type="STRING" id="1776334.APZ16_07100"/>
<accession>A0A147JUL0</accession>
<sequence length="251" mass="28315">MKRFCYRCGALEDEAGPLIQGLCQRCFSEVPLLQLPAEVEVVLCKRCGAVRIGRQWQLQSSGASVEDAVRQAVLHVVRVTRDTEAGRKFLRPEEAGVQVEVNPRLKEGLVDVRASGRVHHLQVNPKVEEATLKLNLKYTTCNLCSLKRARHYEAILQLRDFPSRETRLRVQEEMERLAAQSSKVKPGNFIAEVKEHHGGLDFYLSSVSLARMMAARLKESFGATTVESAKLIGQTKNGRRKYRVSILARFK</sequence>
<dbReference type="EMBL" id="LQMQ01000047">
    <property type="protein sequence ID" value="KUO40172.1"/>
    <property type="molecule type" value="Genomic_DNA"/>
</dbReference>
<evidence type="ECO:0000313" key="3">
    <source>
        <dbReference type="Proteomes" id="UP000074294"/>
    </source>
</evidence>
<dbReference type="InterPro" id="IPR039768">
    <property type="entry name" value="Nmd3"/>
</dbReference>
<protein>
    <recommendedName>
        <fullName evidence="1">Nmd3 N-terminal domain-containing protein</fullName>
    </recommendedName>
</protein>
<organism evidence="2 3">
    <name type="scientific">Hadarchaeum yellowstonense</name>
    <dbReference type="NCBI Taxonomy" id="1776334"/>
    <lineage>
        <taxon>Archaea</taxon>
        <taxon>Methanobacteriati</taxon>
        <taxon>Candidatus Hadarchaeota</taxon>
        <taxon>Candidatus Hadarchaeia</taxon>
        <taxon>Candidatus Hadarchaeales</taxon>
        <taxon>Candidatus Hadarchaeaceae</taxon>
        <taxon>Candidatus Hadarchaeum</taxon>
    </lineage>
</organism>
<dbReference type="GO" id="GO:0043023">
    <property type="term" value="F:ribosomal large subunit binding"/>
    <property type="evidence" value="ECO:0007669"/>
    <property type="project" value="InterPro"/>
</dbReference>
<comment type="caution">
    <text evidence="2">The sequence shown here is derived from an EMBL/GenBank/DDBJ whole genome shotgun (WGS) entry which is preliminary data.</text>
</comment>
<gene>
    <name evidence="2" type="ORF">APZ16_07100</name>
</gene>
<evidence type="ECO:0000259" key="1">
    <source>
        <dbReference type="Pfam" id="PF04981"/>
    </source>
</evidence>
<dbReference type="PANTHER" id="PTHR12746">
    <property type="entry name" value="NONSENSE-MEDIATED MRNA DECAY PROTEIN 3"/>
    <property type="match status" value="1"/>
</dbReference>
<proteinExistence type="predicted"/>
<dbReference type="InterPro" id="IPR007064">
    <property type="entry name" value="Nmd3_N"/>
</dbReference>
<dbReference type="PANTHER" id="PTHR12746:SF2">
    <property type="entry name" value="60S RIBOSOMAL EXPORT PROTEIN NMD3"/>
    <property type="match status" value="1"/>
</dbReference>
<dbReference type="Proteomes" id="UP000074294">
    <property type="component" value="Unassembled WGS sequence"/>
</dbReference>
<name>A0A147JUL0_HADYE</name>
<evidence type="ECO:0000313" key="2">
    <source>
        <dbReference type="EMBL" id="KUO40172.1"/>
    </source>
</evidence>
<dbReference type="GO" id="GO:0005737">
    <property type="term" value="C:cytoplasm"/>
    <property type="evidence" value="ECO:0007669"/>
    <property type="project" value="TreeGrafter"/>
</dbReference>